<sequence length="333" mass="36991">MANSNLPRRIIKETQRLLSEPAPGISASPSEDNMRYFNVMILGPTQSPYEGGVFKLELFLPEEYPMAAPKVRFLTKIYHPNIDKLGRICLDILKDKWSPALQIRTVLLSIQALLSAPNPDDPLSENIAKHWKTNEVEAVETGGFKQGKPAMEESHLLVNPTPPNTKRNPDPTSDSPIPTHPNPPKTMSSQDPDPKQSPDPETLIDPEPKQPSSEGSEVEAEVGAEGEGEGEEEEGECGFCLFMKAGGCKESFVGWENCIKDAEENKEDIVEKCFEATAALKKCMEAHADYYEPILRAERKAEEQAIIELEKEKEEMDLGSKEDSKDLQKKSDG</sequence>
<name>A0ABR2B9B2_9ROSI</name>
<keyword evidence="4" id="KW-0067">ATP-binding</keyword>
<protein>
    <recommendedName>
        <fullName evidence="6">UBC core domain-containing protein</fullName>
    </recommendedName>
</protein>
<feature type="active site" description="Glycyl thioester intermediate" evidence="3">
    <location>
        <position position="89"/>
    </location>
</feature>
<dbReference type="InterPro" id="IPR016135">
    <property type="entry name" value="UBQ-conjugating_enzyme/RWD"/>
</dbReference>
<dbReference type="PANTHER" id="PTHR34357:SF2">
    <property type="entry name" value="F26F24.3-RELATED"/>
    <property type="match status" value="1"/>
</dbReference>
<dbReference type="Pfam" id="PF00179">
    <property type="entry name" value="UQ_con"/>
    <property type="match status" value="1"/>
</dbReference>
<evidence type="ECO:0000256" key="1">
    <source>
        <dbReference type="ARBA" id="ARBA00022679"/>
    </source>
</evidence>
<gene>
    <name evidence="7" type="ORF">V6N12_024757</name>
</gene>
<feature type="region of interest" description="Disordered" evidence="5">
    <location>
        <begin position="155"/>
        <end position="235"/>
    </location>
</feature>
<comment type="caution">
    <text evidence="7">The sequence shown here is derived from an EMBL/GenBank/DDBJ whole genome shotgun (WGS) entry which is preliminary data.</text>
</comment>
<dbReference type="Gene3D" id="3.10.110.10">
    <property type="entry name" value="Ubiquitin Conjugating Enzyme"/>
    <property type="match status" value="1"/>
</dbReference>
<evidence type="ECO:0000256" key="5">
    <source>
        <dbReference type="SAM" id="MobiDB-lite"/>
    </source>
</evidence>
<organism evidence="7 8">
    <name type="scientific">Hibiscus sabdariffa</name>
    <name type="common">roselle</name>
    <dbReference type="NCBI Taxonomy" id="183260"/>
    <lineage>
        <taxon>Eukaryota</taxon>
        <taxon>Viridiplantae</taxon>
        <taxon>Streptophyta</taxon>
        <taxon>Embryophyta</taxon>
        <taxon>Tracheophyta</taxon>
        <taxon>Spermatophyta</taxon>
        <taxon>Magnoliopsida</taxon>
        <taxon>eudicotyledons</taxon>
        <taxon>Gunneridae</taxon>
        <taxon>Pentapetalae</taxon>
        <taxon>rosids</taxon>
        <taxon>malvids</taxon>
        <taxon>Malvales</taxon>
        <taxon>Malvaceae</taxon>
        <taxon>Malvoideae</taxon>
        <taxon>Hibiscus</taxon>
    </lineage>
</organism>
<evidence type="ECO:0000256" key="4">
    <source>
        <dbReference type="RuleBase" id="RU362109"/>
    </source>
</evidence>
<feature type="domain" description="UBC core" evidence="6">
    <location>
        <begin position="5"/>
        <end position="151"/>
    </location>
</feature>
<dbReference type="Proteomes" id="UP001472677">
    <property type="component" value="Unassembled WGS sequence"/>
</dbReference>
<evidence type="ECO:0000256" key="2">
    <source>
        <dbReference type="ARBA" id="ARBA00022786"/>
    </source>
</evidence>
<dbReference type="SMART" id="SM00212">
    <property type="entry name" value="UBCc"/>
    <property type="match status" value="1"/>
</dbReference>
<dbReference type="Gene3D" id="1.10.287.2900">
    <property type="match status" value="1"/>
</dbReference>
<evidence type="ECO:0000256" key="3">
    <source>
        <dbReference type="PROSITE-ProRule" id="PRU10133"/>
    </source>
</evidence>
<evidence type="ECO:0000313" key="7">
    <source>
        <dbReference type="EMBL" id="KAK8503585.1"/>
    </source>
</evidence>
<accession>A0ABR2B9B2</accession>
<keyword evidence="8" id="KW-1185">Reference proteome</keyword>
<dbReference type="InterPro" id="IPR012891">
    <property type="entry name" value="GCK_dom"/>
</dbReference>
<dbReference type="PROSITE" id="PS00183">
    <property type="entry name" value="UBC_1"/>
    <property type="match status" value="1"/>
</dbReference>
<dbReference type="InterPro" id="IPR000608">
    <property type="entry name" value="UBC"/>
</dbReference>
<evidence type="ECO:0000259" key="6">
    <source>
        <dbReference type="PROSITE" id="PS50127"/>
    </source>
</evidence>
<comment type="similarity">
    <text evidence="4">Belongs to the ubiquitin-conjugating enzyme family.</text>
</comment>
<proteinExistence type="inferred from homology"/>
<dbReference type="PANTHER" id="PTHR34357">
    <property type="entry name" value="F7A19.14 PROTEIN-RELATED"/>
    <property type="match status" value="1"/>
</dbReference>
<keyword evidence="2 4" id="KW-0833">Ubl conjugation pathway</keyword>
<dbReference type="EMBL" id="JBBPBM010000148">
    <property type="protein sequence ID" value="KAK8503585.1"/>
    <property type="molecule type" value="Genomic_DNA"/>
</dbReference>
<keyword evidence="4" id="KW-0547">Nucleotide-binding</keyword>
<dbReference type="PROSITE" id="PS50127">
    <property type="entry name" value="UBC_2"/>
    <property type="match status" value="1"/>
</dbReference>
<feature type="compositionally biased region" description="Polar residues" evidence="5">
    <location>
        <begin position="164"/>
        <end position="176"/>
    </location>
</feature>
<feature type="region of interest" description="Disordered" evidence="5">
    <location>
        <begin position="310"/>
        <end position="333"/>
    </location>
</feature>
<feature type="compositionally biased region" description="Acidic residues" evidence="5">
    <location>
        <begin position="216"/>
        <end position="235"/>
    </location>
</feature>
<dbReference type="Pfam" id="PF07802">
    <property type="entry name" value="GCK"/>
    <property type="match status" value="1"/>
</dbReference>
<keyword evidence="1" id="KW-0808">Transferase</keyword>
<reference evidence="7 8" key="1">
    <citation type="journal article" date="2024" name="G3 (Bethesda)">
        <title>Genome assembly of Hibiscus sabdariffa L. provides insights into metabolisms of medicinal natural products.</title>
        <authorList>
            <person name="Kim T."/>
        </authorList>
    </citation>
    <scope>NUCLEOTIDE SEQUENCE [LARGE SCALE GENOMIC DNA]</scope>
    <source>
        <strain evidence="7">TK-2024</strain>
        <tissue evidence="7">Old leaves</tissue>
    </source>
</reference>
<dbReference type="SUPFAM" id="SSF54495">
    <property type="entry name" value="UBC-like"/>
    <property type="match status" value="1"/>
</dbReference>
<dbReference type="CDD" id="cd23813">
    <property type="entry name" value="UBCc_UBE2N"/>
    <property type="match status" value="1"/>
</dbReference>
<dbReference type="SMART" id="SM01227">
    <property type="entry name" value="GCK"/>
    <property type="match status" value="1"/>
</dbReference>
<dbReference type="InterPro" id="IPR023313">
    <property type="entry name" value="UBQ-conjugating_AS"/>
</dbReference>
<evidence type="ECO:0000313" key="8">
    <source>
        <dbReference type="Proteomes" id="UP001472677"/>
    </source>
</evidence>